<dbReference type="RefSeq" id="WP_073040999.1">
    <property type="nucleotide sequence ID" value="NZ_FQVB01000035.1"/>
</dbReference>
<protein>
    <submittedName>
        <fullName evidence="2">Uroporphyrinogen decarboxylase (URO-D)</fullName>
    </submittedName>
</protein>
<dbReference type="PANTHER" id="PTHR47099:SF1">
    <property type="entry name" value="METHYLCOBAMIDE:COM METHYLTRANSFERASE MTBA"/>
    <property type="match status" value="1"/>
</dbReference>
<dbReference type="InterPro" id="IPR038071">
    <property type="entry name" value="UROD/MetE-like_sf"/>
</dbReference>
<feature type="domain" description="Uroporphyrinogen decarboxylase (URO-D)" evidence="1">
    <location>
        <begin position="239"/>
        <end position="440"/>
    </location>
</feature>
<dbReference type="SUPFAM" id="SSF51726">
    <property type="entry name" value="UROD/MetE-like"/>
    <property type="match status" value="1"/>
</dbReference>
<accession>A0A1M5G7B8</accession>
<name>A0A1M5G7B8_9BACT</name>
<gene>
    <name evidence="2" type="ORF">SAMN02745206_03069</name>
</gene>
<evidence type="ECO:0000259" key="1">
    <source>
        <dbReference type="Pfam" id="PF01208"/>
    </source>
</evidence>
<dbReference type="AlphaFoldDB" id="A0A1M5G7B8"/>
<dbReference type="STRING" id="1121391.SAMN02745206_03069"/>
<dbReference type="PANTHER" id="PTHR47099">
    <property type="entry name" value="METHYLCOBAMIDE:COM METHYLTRANSFERASE MTBA"/>
    <property type="match status" value="1"/>
</dbReference>
<evidence type="ECO:0000313" key="2">
    <source>
        <dbReference type="EMBL" id="SHF99564.1"/>
    </source>
</evidence>
<dbReference type="InterPro" id="IPR052024">
    <property type="entry name" value="Methanogen_methyltrans"/>
</dbReference>
<dbReference type="InterPro" id="IPR000257">
    <property type="entry name" value="Uroporphyrinogen_deCOase"/>
</dbReference>
<dbReference type="EMBL" id="FQVB01000035">
    <property type="protein sequence ID" value="SHF99564.1"/>
    <property type="molecule type" value="Genomic_DNA"/>
</dbReference>
<organism evidence="2 3">
    <name type="scientific">Desulfacinum infernum DSM 9756</name>
    <dbReference type="NCBI Taxonomy" id="1121391"/>
    <lineage>
        <taxon>Bacteria</taxon>
        <taxon>Pseudomonadati</taxon>
        <taxon>Thermodesulfobacteriota</taxon>
        <taxon>Syntrophobacteria</taxon>
        <taxon>Syntrophobacterales</taxon>
        <taxon>Syntrophobacteraceae</taxon>
        <taxon>Desulfacinum</taxon>
    </lineage>
</organism>
<dbReference type="Proteomes" id="UP000184076">
    <property type="component" value="Unassembled WGS sequence"/>
</dbReference>
<dbReference type="Pfam" id="PF01208">
    <property type="entry name" value="URO-D"/>
    <property type="match status" value="1"/>
</dbReference>
<evidence type="ECO:0000313" key="3">
    <source>
        <dbReference type="Proteomes" id="UP000184076"/>
    </source>
</evidence>
<dbReference type="GO" id="GO:0006779">
    <property type="term" value="P:porphyrin-containing compound biosynthetic process"/>
    <property type="evidence" value="ECO:0007669"/>
    <property type="project" value="InterPro"/>
</dbReference>
<sequence length="444" mass="49565">MLEELRGISPEDRVEAFLDIWVSGEGLEFASEEAREAYRYRAGLLKDAILLKKTPDRVPILPLATFAPTTLAGMSGKQAMNDPDGLGKAWLKFVDDYEPDALGGMLMVMYAPVLEALDYKLYKWPGHGVPEHLYYQFNEQEYMKADEYDHFIQDVTDYWIRVWLPRTHGALGPLAGTFPVYGSMELPMSSPWLMTLGIPEVQDAFKALLEAGRLTFEWFQKMMPYVGQKVAKGFPESAGGFTKAPFDVLADSFRGTTGIMMDLFRQPDKVLKAVEVLTPLMINLGVSLAKVNRNPLVFIPLHKGADGFMSNAHFEKFYWPSLKNVMLGLIENGCVPVCFVEGAYNQRLEYLTELPPGKCVFYFDRTDMARAKEVLAGKSCIAGGFPVSLIMTGKPEQVEAEVKKLLNQVAPNGGYILGVGTALDDPKPENLKAFMEAGRKFGKY</sequence>
<dbReference type="OrthoDB" id="9813603at2"/>
<dbReference type="Gene3D" id="3.20.20.210">
    <property type="match status" value="1"/>
</dbReference>
<proteinExistence type="predicted"/>
<keyword evidence="3" id="KW-1185">Reference proteome</keyword>
<dbReference type="GO" id="GO:0004853">
    <property type="term" value="F:uroporphyrinogen decarboxylase activity"/>
    <property type="evidence" value="ECO:0007669"/>
    <property type="project" value="InterPro"/>
</dbReference>
<reference evidence="3" key="1">
    <citation type="submission" date="2016-11" db="EMBL/GenBank/DDBJ databases">
        <authorList>
            <person name="Varghese N."/>
            <person name="Submissions S."/>
        </authorList>
    </citation>
    <scope>NUCLEOTIDE SEQUENCE [LARGE SCALE GENOMIC DNA]</scope>
    <source>
        <strain evidence="3">DSM 9756</strain>
    </source>
</reference>